<dbReference type="CDD" id="cd03135">
    <property type="entry name" value="GATase1_DJ-1"/>
    <property type="match status" value="1"/>
</dbReference>
<feature type="domain" description="DJ-1/PfpI" evidence="1">
    <location>
        <begin position="1"/>
        <end position="164"/>
    </location>
</feature>
<dbReference type="Pfam" id="PF01965">
    <property type="entry name" value="DJ-1_PfpI"/>
    <property type="match status" value="1"/>
</dbReference>
<proteinExistence type="predicted"/>
<dbReference type="InterPro" id="IPR050325">
    <property type="entry name" value="Prot/Nucl_acid_deglycase"/>
</dbReference>
<dbReference type="RefSeq" id="WP_121940548.1">
    <property type="nucleotide sequence ID" value="NZ_CP137846.1"/>
</dbReference>
<evidence type="ECO:0000313" key="2">
    <source>
        <dbReference type="EMBL" id="RMA79005.1"/>
    </source>
</evidence>
<dbReference type="Proteomes" id="UP000267246">
    <property type="component" value="Unassembled WGS sequence"/>
</dbReference>
<sequence length="182" mass="20721">MKLLVLLHPKFNDIELIVTLGALKKASIFSEIEFYNHKYTSARGQYGLCEYYVNNKTDIDKYDAIFIPGGKSAQELREDRKSLDVIEYFVKMERYVFAICDTPNALYEKGIFKDDVKYSSYPIQNIRQTASKNRNENLSTVYNGRIVTGRSAGAAVEFALSIIETLKGKEFAKAAKEQIFGL</sequence>
<dbReference type="EMBL" id="REFI01000005">
    <property type="protein sequence ID" value="RMA79005.1"/>
    <property type="molecule type" value="Genomic_DNA"/>
</dbReference>
<organism evidence="2 3">
    <name type="scientific">Metamycoplasma subdolum</name>
    <dbReference type="NCBI Taxonomy" id="92407"/>
    <lineage>
        <taxon>Bacteria</taxon>
        <taxon>Bacillati</taxon>
        <taxon>Mycoplasmatota</taxon>
        <taxon>Mycoplasmoidales</taxon>
        <taxon>Metamycoplasmataceae</taxon>
        <taxon>Metamycoplasma</taxon>
    </lineage>
</organism>
<dbReference type="InterPro" id="IPR002818">
    <property type="entry name" value="DJ-1/PfpI"/>
</dbReference>
<keyword evidence="3" id="KW-1185">Reference proteome</keyword>
<evidence type="ECO:0000259" key="1">
    <source>
        <dbReference type="Pfam" id="PF01965"/>
    </source>
</evidence>
<dbReference type="PANTHER" id="PTHR48094">
    <property type="entry name" value="PROTEIN/NUCLEIC ACID DEGLYCASE DJ-1-RELATED"/>
    <property type="match status" value="1"/>
</dbReference>
<comment type="caution">
    <text evidence="2">The sequence shown here is derived from an EMBL/GenBank/DDBJ whole genome shotgun (WGS) entry which is preliminary data.</text>
</comment>
<dbReference type="InterPro" id="IPR029062">
    <property type="entry name" value="Class_I_gatase-like"/>
</dbReference>
<dbReference type="AlphaFoldDB" id="A0A3M0A9C2"/>
<gene>
    <name evidence="2" type="ORF">JN00_0049</name>
</gene>
<accession>A0A3M0A9C2</accession>
<protein>
    <submittedName>
        <fullName evidence="2">4-methyl-5(B-hydroxyethyl)-thiazole monophosphate biosynthesis</fullName>
    </submittedName>
</protein>
<dbReference type="PANTHER" id="PTHR48094:SF12">
    <property type="entry name" value="PARKINSON DISEASE PROTEIN 7 HOMOLOG"/>
    <property type="match status" value="1"/>
</dbReference>
<evidence type="ECO:0000313" key="3">
    <source>
        <dbReference type="Proteomes" id="UP000267246"/>
    </source>
</evidence>
<dbReference type="OrthoDB" id="9800516at2"/>
<reference evidence="2 3" key="1">
    <citation type="submission" date="2018-10" db="EMBL/GenBank/DDBJ databases">
        <title>Genomic Encyclopedia of Archaeal and Bacterial Type Strains, Phase II (KMG-II): from individual species to whole genera.</title>
        <authorList>
            <person name="Goeker M."/>
        </authorList>
    </citation>
    <scope>NUCLEOTIDE SEQUENCE [LARGE SCALE GENOMIC DNA]</scope>
    <source>
        <strain evidence="2 3">ATCC 29870</strain>
    </source>
</reference>
<dbReference type="GO" id="GO:0005737">
    <property type="term" value="C:cytoplasm"/>
    <property type="evidence" value="ECO:0007669"/>
    <property type="project" value="TreeGrafter"/>
</dbReference>
<dbReference type="SUPFAM" id="SSF52317">
    <property type="entry name" value="Class I glutamine amidotransferase-like"/>
    <property type="match status" value="1"/>
</dbReference>
<dbReference type="Gene3D" id="3.40.50.880">
    <property type="match status" value="1"/>
</dbReference>
<name>A0A3M0A9C2_9BACT</name>